<proteinExistence type="predicted"/>
<gene>
    <name evidence="2" type="ORF">SDC9_179714</name>
</gene>
<evidence type="ECO:0000313" key="2">
    <source>
        <dbReference type="EMBL" id="MPN32238.1"/>
    </source>
</evidence>
<feature type="compositionally biased region" description="Basic and acidic residues" evidence="1">
    <location>
        <begin position="180"/>
        <end position="189"/>
    </location>
</feature>
<dbReference type="EMBL" id="VSSQ01084133">
    <property type="protein sequence ID" value="MPN32238.1"/>
    <property type="molecule type" value="Genomic_DNA"/>
</dbReference>
<sequence length="189" mass="22581">MEIIAGVVFAHMGKHTPLLLIKKDCIPEIVEKYIKAVKFLPKETPKPPFMHGFILGDVEQISYCTQVEINKLLSIDHHIMEVEMKKMMKKMKKMMKKMEEEHEMNHKHNEDHEDHGLIHHFMKVMMSKMNMDMEGMEHMEHMCHKEHEEDMHHCMMEGDENMHHLMTNHHHHKNSNKLKGCHEDTKHHC</sequence>
<accession>A0A645GZS5</accession>
<name>A0A645GZS5_9ZZZZ</name>
<comment type="caution">
    <text evidence="2">The sequence shown here is derived from an EMBL/GenBank/DDBJ whole genome shotgun (WGS) entry which is preliminary data.</text>
</comment>
<organism evidence="2">
    <name type="scientific">bioreactor metagenome</name>
    <dbReference type="NCBI Taxonomy" id="1076179"/>
    <lineage>
        <taxon>unclassified sequences</taxon>
        <taxon>metagenomes</taxon>
        <taxon>ecological metagenomes</taxon>
    </lineage>
</organism>
<reference evidence="2" key="1">
    <citation type="submission" date="2019-08" db="EMBL/GenBank/DDBJ databases">
        <authorList>
            <person name="Kucharzyk K."/>
            <person name="Murdoch R.W."/>
            <person name="Higgins S."/>
            <person name="Loffler F."/>
        </authorList>
    </citation>
    <scope>NUCLEOTIDE SEQUENCE</scope>
</reference>
<protein>
    <submittedName>
        <fullName evidence="2">Uncharacterized protein</fullName>
    </submittedName>
</protein>
<evidence type="ECO:0000256" key="1">
    <source>
        <dbReference type="SAM" id="MobiDB-lite"/>
    </source>
</evidence>
<feature type="region of interest" description="Disordered" evidence="1">
    <location>
        <begin position="169"/>
        <end position="189"/>
    </location>
</feature>
<dbReference type="AlphaFoldDB" id="A0A645GZS5"/>